<accession>A0A174KMA2</accession>
<evidence type="ECO:0000313" key="3">
    <source>
        <dbReference type="Proteomes" id="UP000095651"/>
    </source>
</evidence>
<evidence type="ECO:0000313" key="4">
    <source>
        <dbReference type="Proteomes" id="UP000261257"/>
    </source>
</evidence>
<proteinExistence type="predicted"/>
<dbReference type="EMBL" id="CYZE01000018">
    <property type="protein sequence ID" value="CUP13102.1"/>
    <property type="molecule type" value="Genomic_DNA"/>
</dbReference>
<name>A0A174KMA2_9FIRM</name>
<dbReference type="Proteomes" id="UP000095651">
    <property type="component" value="Unassembled WGS sequence"/>
</dbReference>
<dbReference type="EMBL" id="QSSQ01000010">
    <property type="protein sequence ID" value="RGM04330.1"/>
    <property type="molecule type" value="Genomic_DNA"/>
</dbReference>
<dbReference type="AlphaFoldDB" id="A0A174KMA2"/>
<dbReference type="RefSeq" id="WP_055659394.1">
    <property type="nucleotide sequence ID" value="NZ_QRQF01000013.1"/>
</dbReference>
<reference evidence="1 3" key="1">
    <citation type="submission" date="2015-09" db="EMBL/GenBank/DDBJ databases">
        <authorList>
            <consortium name="Pathogen Informatics"/>
        </authorList>
    </citation>
    <scope>NUCLEOTIDE SEQUENCE [LARGE SCALE GENOMIC DNA]</scope>
    <source>
        <strain evidence="1 3">2789STDY5608850</strain>
    </source>
</reference>
<protein>
    <submittedName>
        <fullName evidence="1">Uncharacterized protein</fullName>
    </submittedName>
</protein>
<sequence>MKFSEDILKQFDLEREEEKEPVNVMRISEMLDFMKLCAERIHHKSKRYMECSDAETKMDCMDIVTAKLNDFTQVFKDLVIFIRKEEGTYKGSASLRYCIAGFDTFEFEETDAEKAFLRELLLRNEITHDYFNRELHQQKLIWLMMNYSGGALDVYRDLNDYCSKHNLLNRYADKNLQP</sequence>
<gene>
    <name evidence="2" type="ORF">DXC39_13115</name>
    <name evidence="1" type="ORF">ERS852407_05072</name>
</gene>
<dbReference type="Proteomes" id="UP000261257">
    <property type="component" value="Unassembled WGS sequence"/>
</dbReference>
<evidence type="ECO:0000313" key="1">
    <source>
        <dbReference type="EMBL" id="CUP13102.1"/>
    </source>
</evidence>
<organism evidence="1 3">
    <name type="scientific">Hungatella hathewayi</name>
    <dbReference type="NCBI Taxonomy" id="154046"/>
    <lineage>
        <taxon>Bacteria</taxon>
        <taxon>Bacillati</taxon>
        <taxon>Bacillota</taxon>
        <taxon>Clostridia</taxon>
        <taxon>Lachnospirales</taxon>
        <taxon>Lachnospiraceae</taxon>
        <taxon>Hungatella</taxon>
    </lineage>
</organism>
<reference evidence="2 4" key="2">
    <citation type="submission" date="2018-08" db="EMBL/GenBank/DDBJ databases">
        <title>A genome reference for cultivated species of the human gut microbiota.</title>
        <authorList>
            <person name="Zou Y."/>
            <person name="Xue W."/>
            <person name="Luo G."/>
        </authorList>
    </citation>
    <scope>NUCLEOTIDE SEQUENCE [LARGE SCALE GENOMIC DNA]</scope>
    <source>
        <strain evidence="2 4">TF05-11AC</strain>
    </source>
</reference>
<evidence type="ECO:0000313" key="2">
    <source>
        <dbReference type="EMBL" id="RGM04330.1"/>
    </source>
</evidence>